<dbReference type="InterPro" id="IPR001789">
    <property type="entry name" value="Sig_transdc_resp-reg_receiver"/>
</dbReference>
<dbReference type="PRINTS" id="PR00038">
    <property type="entry name" value="HTHLUXR"/>
</dbReference>
<name>B1Y663_LEPCP</name>
<dbReference type="Gene3D" id="3.40.50.2300">
    <property type="match status" value="1"/>
</dbReference>
<dbReference type="OrthoDB" id="3374006at2"/>
<dbReference type="PANTHER" id="PTHR45566">
    <property type="entry name" value="HTH-TYPE TRANSCRIPTIONAL REGULATOR YHJB-RELATED"/>
    <property type="match status" value="1"/>
</dbReference>
<keyword evidence="2" id="KW-0597">Phosphoprotein</keyword>
<evidence type="ECO:0000259" key="4">
    <source>
        <dbReference type="PROSITE" id="PS50110"/>
    </source>
</evidence>
<evidence type="ECO:0000256" key="2">
    <source>
        <dbReference type="PROSITE-ProRule" id="PRU00169"/>
    </source>
</evidence>
<dbReference type="InterPro" id="IPR016032">
    <property type="entry name" value="Sig_transdc_resp-reg_C-effctor"/>
</dbReference>
<dbReference type="InterPro" id="IPR051015">
    <property type="entry name" value="EvgA-like"/>
</dbReference>
<dbReference type="KEGG" id="lch:Lcho_1299"/>
<keyword evidence="6" id="KW-1185">Reference proteome</keyword>
<proteinExistence type="predicted"/>
<dbReference type="InterPro" id="IPR000792">
    <property type="entry name" value="Tscrpt_reg_LuxR_C"/>
</dbReference>
<dbReference type="SMART" id="SM00448">
    <property type="entry name" value="REC"/>
    <property type="match status" value="1"/>
</dbReference>
<feature type="domain" description="HTH luxR-type" evidence="3">
    <location>
        <begin position="189"/>
        <end position="254"/>
    </location>
</feature>
<dbReference type="eggNOG" id="COG2197">
    <property type="taxonomic scope" value="Bacteria"/>
</dbReference>
<feature type="domain" description="Response regulatory" evidence="4">
    <location>
        <begin position="2"/>
        <end position="120"/>
    </location>
</feature>
<dbReference type="PROSITE" id="PS50110">
    <property type="entry name" value="RESPONSE_REGULATORY"/>
    <property type="match status" value="1"/>
</dbReference>
<dbReference type="AlphaFoldDB" id="B1Y663"/>
<sequence precursor="true">MKVLMIDDHPLILAAMQNVVRGLGVHVRVTGVETPDEARQRLVPPHDFDLILLDLLLGSGDDGYDFLIELRASHPALPVVVISASERAADVIRCIDGGAMGFVPKRASNEMLFEALHLVMSGGIYVPPMARGLGGPNLPSVPDAQVFPGLPAQGPLSIAAAGPRDRPDGVHAGMSIGPWSSRGMALPRPASLDALGLTPRQAKVLMLLMEGKANKVIAKELGLSVETVKDHVAAVLRCLGVRSRMQAVIAVRHLPQPGPSAHQPQPGPAGPPS</sequence>
<dbReference type="HOGENOM" id="CLU_000445_90_8_4"/>
<dbReference type="InterPro" id="IPR011006">
    <property type="entry name" value="CheY-like_superfamily"/>
</dbReference>
<dbReference type="PROSITE" id="PS50043">
    <property type="entry name" value="HTH_LUXR_2"/>
    <property type="match status" value="1"/>
</dbReference>
<evidence type="ECO:0000256" key="1">
    <source>
        <dbReference type="ARBA" id="ARBA00023125"/>
    </source>
</evidence>
<dbReference type="STRING" id="395495.Lcho_1299"/>
<dbReference type="Proteomes" id="UP000001693">
    <property type="component" value="Chromosome"/>
</dbReference>
<protein>
    <submittedName>
        <fullName evidence="5">Two component transcriptional regulator, LuxR family</fullName>
    </submittedName>
</protein>
<dbReference type="CDD" id="cd06170">
    <property type="entry name" value="LuxR_C_like"/>
    <property type="match status" value="1"/>
</dbReference>
<dbReference type="SUPFAM" id="SSF52172">
    <property type="entry name" value="CheY-like"/>
    <property type="match status" value="1"/>
</dbReference>
<dbReference type="GO" id="GO:0003677">
    <property type="term" value="F:DNA binding"/>
    <property type="evidence" value="ECO:0007669"/>
    <property type="project" value="UniProtKB-KW"/>
</dbReference>
<dbReference type="InterPro" id="IPR036388">
    <property type="entry name" value="WH-like_DNA-bd_sf"/>
</dbReference>
<accession>B1Y663</accession>
<evidence type="ECO:0000313" key="5">
    <source>
        <dbReference type="EMBL" id="ACB33568.1"/>
    </source>
</evidence>
<dbReference type="GO" id="GO:0006355">
    <property type="term" value="P:regulation of DNA-templated transcription"/>
    <property type="evidence" value="ECO:0007669"/>
    <property type="project" value="InterPro"/>
</dbReference>
<evidence type="ECO:0000313" key="6">
    <source>
        <dbReference type="Proteomes" id="UP000001693"/>
    </source>
</evidence>
<evidence type="ECO:0000259" key="3">
    <source>
        <dbReference type="PROSITE" id="PS50043"/>
    </source>
</evidence>
<dbReference type="Gene3D" id="1.10.10.10">
    <property type="entry name" value="Winged helix-like DNA-binding domain superfamily/Winged helix DNA-binding domain"/>
    <property type="match status" value="1"/>
</dbReference>
<dbReference type="PANTHER" id="PTHR45566:SF1">
    <property type="entry name" value="HTH-TYPE TRANSCRIPTIONAL REGULATOR YHJB-RELATED"/>
    <property type="match status" value="1"/>
</dbReference>
<organism evidence="5 6">
    <name type="scientific">Leptothrix cholodnii (strain ATCC 51168 / LMG 8142 / SP-6)</name>
    <name type="common">Leptothrix discophora (strain SP-6)</name>
    <dbReference type="NCBI Taxonomy" id="395495"/>
    <lineage>
        <taxon>Bacteria</taxon>
        <taxon>Pseudomonadati</taxon>
        <taxon>Pseudomonadota</taxon>
        <taxon>Betaproteobacteria</taxon>
        <taxon>Burkholderiales</taxon>
        <taxon>Sphaerotilaceae</taxon>
        <taxon>Leptothrix</taxon>
    </lineage>
</organism>
<dbReference type="Pfam" id="PF00072">
    <property type="entry name" value="Response_reg"/>
    <property type="match status" value="1"/>
</dbReference>
<dbReference type="SMART" id="SM00421">
    <property type="entry name" value="HTH_LUXR"/>
    <property type="match status" value="1"/>
</dbReference>
<reference evidence="5 6" key="1">
    <citation type="submission" date="2008-03" db="EMBL/GenBank/DDBJ databases">
        <title>Complete sequence of Leptothrix cholodnii SP-6.</title>
        <authorList>
            <consortium name="US DOE Joint Genome Institute"/>
            <person name="Copeland A."/>
            <person name="Lucas S."/>
            <person name="Lapidus A."/>
            <person name="Glavina del Rio T."/>
            <person name="Dalin E."/>
            <person name="Tice H."/>
            <person name="Bruce D."/>
            <person name="Goodwin L."/>
            <person name="Pitluck S."/>
            <person name="Chertkov O."/>
            <person name="Brettin T."/>
            <person name="Detter J.C."/>
            <person name="Han C."/>
            <person name="Kuske C.R."/>
            <person name="Schmutz J."/>
            <person name="Larimer F."/>
            <person name="Land M."/>
            <person name="Hauser L."/>
            <person name="Kyrpides N."/>
            <person name="Lykidis A."/>
            <person name="Emerson D."/>
            <person name="Richardson P."/>
        </authorList>
    </citation>
    <scope>NUCLEOTIDE SEQUENCE [LARGE SCALE GENOMIC DNA]</scope>
    <source>
        <strain evidence="6">ATCC 51168 / LMG 8142 / SP-6</strain>
    </source>
</reference>
<dbReference type="EMBL" id="CP001013">
    <property type="protein sequence ID" value="ACB33568.1"/>
    <property type="molecule type" value="Genomic_DNA"/>
</dbReference>
<dbReference type="Pfam" id="PF00196">
    <property type="entry name" value="GerE"/>
    <property type="match status" value="1"/>
</dbReference>
<keyword evidence="1" id="KW-0238">DNA-binding</keyword>
<dbReference type="RefSeq" id="WP_012346330.1">
    <property type="nucleotide sequence ID" value="NC_010524.1"/>
</dbReference>
<feature type="modified residue" description="4-aspartylphosphate" evidence="2">
    <location>
        <position position="54"/>
    </location>
</feature>
<dbReference type="GO" id="GO:0000160">
    <property type="term" value="P:phosphorelay signal transduction system"/>
    <property type="evidence" value="ECO:0007669"/>
    <property type="project" value="InterPro"/>
</dbReference>
<gene>
    <name evidence="5" type="ordered locus">Lcho_1299</name>
</gene>
<dbReference type="SUPFAM" id="SSF46894">
    <property type="entry name" value="C-terminal effector domain of the bipartite response regulators"/>
    <property type="match status" value="1"/>
</dbReference>